<dbReference type="Pfam" id="PF02245">
    <property type="entry name" value="Pur_DNA_glyco"/>
    <property type="match status" value="1"/>
</dbReference>
<keyword evidence="7" id="KW-1185">Reference proteome</keyword>
<dbReference type="InterPro" id="IPR011034">
    <property type="entry name" value="Formyl_transferase-like_C_sf"/>
</dbReference>
<evidence type="ECO:0000256" key="5">
    <source>
        <dbReference type="HAMAP-Rule" id="MF_00527"/>
    </source>
</evidence>
<dbReference type="HAMAP" id="MF_00527">
    <property type="entry name" value="3MGH"/>
    <property type="match status" value="1"/>
</dbReference>
<dbReference type="SUPFAM" id="SSF50486">
    <property type="entry name" value="FMT C-terminal domain-like"/>
    <property type="match status" value="1"/>
</dbReference>
<keyword evidence="4 5" id="KW-0234">DNA repair</keyword>
<organism evidence="6 7">
    <name type="scientific">Aureliella helgolandensis</name>
    <dbReference type="NCBI Taxonomy" id="2527968"/>
    <lineage>
        <taxon>Bacteria</taxon>
        <taxon>Pseudomonadati</taxon>
        <taxon>Planctomycetota</taxon>
        <taxon>Planctomycetia</taxon>
        <taxon>Pirellulales</taxon>
        <taxon>Pirellulaceae</taxon>
        <taxon>Aureliella</taxon>
    </lineage>
</organism>
<gene>
    <name evidence="6" type="ORF">Q31a_19150</name>
</gene>
<dbReference type="GO" id="GO:0006284">
    <property type="term" value="P:base-excision repair"/>
    <property type="evidence" value="ECO:0007669"/>
    <property type="project" value="InterPro"/>
</dbReference>
<evidence type="ECO:0000313" key="6">
    <source>
        <dbReference type="EMBL" id="QDV23612.1"/>
    </source>
</evidence>
<evidence type="ECO:0000256" key="1">
    <source>
        <dbReference type="ARBA" id="ARBA00009232"/>
    </source>
</evidence>
<dbReference type="InterPro" id="IPR036995">
    <property type="entry name" value="MPG_sf"/>
</dbReference>
<evidence type="ECO:0000256" key="2">
    <source>
        <dbReference type="ARBA" id="ARBA00022763"/>
    </source>
</evidence>
<keyword evidence="2 5" id="KW-0227">DNA damage</keyword>
<reference evidence="6 7" key="1">
    <citation type="submission" date="2019-02" db="EMBL/GenBank/DDBJ databases">
        <title>Deep-cultivation of Planctomycetes and their phenomic and genomic characterization uncovers novel biology.</title>
        <authorList>
            <person name="Wiegand S."/>
            <person name="Jogler M."/>
            <person name="Boedeker C."/>
            <person name="Pinto D."/>
            <person name="Vollmers J."/>
            <person name="Rivas-Marin E."/>
            <person name="Kohn T."/>
            <person name="Peeters S.H."/>
            <person name="Heuer A."/>
            <person name="Rast P."/>
            <person name="Oberbeckmann S."/>
            <person name="Bunk B."/>
            <person name="Jeske O."/>
            <person name="Meyerdierks A."/>
            <person name="Storesund J.E."/>
            <person name="Kallscheuer N."/>
            <person name="Luecker S."/>
            <person name="Lage O.M."/>
            <person name="Pohl T."/>
            <person name="Merkel B.J."/>
            <person name="Hornburger P."/>
            <person name="Mueller R.-W."/>
            <person name="Bruemmer F."/>
            <person name="Labrenz M."/>
            <person name="Spormann A.M."/>
            <person name="Op den Camp H."/>
            <person name="Overmann J."/>
            <person name="Amann R."/>
            <person name="Jetten M.S.M."/>
            <person name="Mascher T."/>
            <person name="Medema M.H."/>
            <person name="Devos D.P."/>
            <person name="Kaster A.-K."/>
            <person name="Ovreas L."/>
            <person name="Rohde M."/>
            <person name="Galperin M.Y."/>
            <person name="Jogler C."/>
        </authorList>
    </citation>
    <scope>NUCLEOTIDE SEQUENCE [LARGE SCALE GENOMIC DNA]</scope>
    <source>
        <strain evidence="6 7">Q31a</strain>
    </source>
</reference>
<dbReference type="PANTHER" id="PTHR10429">
    <property type="entry name" value="DNA-3-METHYLADENINE GLYCOSYLASE"/>
    <property type="match status" value="1"/>
</dbReference>
<dbReference type="GO" id="GO:0003905">
    <property type="term" value="F:alkylbase DNA N-glycosylase activity"/>
    <property type="evidence" value="ECO:0007669"/>
    <property type="project" value="InterPro"/>
</dbReference>
<dbReference type="RefSeq" id="WP_197356487.1">
    <property type="nucleotide sequence ID" value="NZ_CP036298.1"/>
</dbReference>
<dbReference type="Proteomes" id="UP000318017">
    <property type="component" value="Chromosome"/>
</dbReference>
<accession>A0A518G4V8</accession>
<proteinExistence type="inferred from homology"/>
<dbReference type="EMBL" id="CP036298">
    <property type="protein sequence ID" value="QDV23612.1"/>
    <property type="molecule type" value="Genomic_DNA"/>
</dbReference>
<comment type="similarity">
    <text evidence="1 5">Belongs to the DNA glycosylase MPG family.</text>
</comment>
<dbReference type="AlphaFoldDB" id="A0A518G4V8"/>
<protein>
    <recommendedName>
        <fullName evidence="5">Putative 3-methyladenine DNA glycosylase</fullName>
        <ecNumber evidence="5">3.2.2.-</ecNumber>
    </recommendedName>
</protein>
<sequence>MAVEQIAQLQPEQRWRKADFSMPALECAHRLIGATFLWDGCGGIVVETEAYAEHGDEACHTFVRHRARDFVQQQSAGTIYVYLNYGVHWLFNVLTKHRDSNGFILLRAIEPTTGIETMQRRRGRESLRELCSGPGKLTQAMGITPACHTGSIVSPDKPAQRGFFGHDDCEVVTDTRIGITKAAELPWRFLLKDSPFVSRKIRS</sequence>
<evidence type="ECO:0000256" key="4">
    <source>
        <dbReference type="ARBA" id="ARBA00023204"/>
    </source>
</evidence>
<dbReference type="GO" id="GO:0003677">
    <property type="term" value="F:DNA binding"/>
    <property type="evidence" value="ECO:0007669"/>
    <property type="project" value="InterPro"/>
</dbReference>
<dbReference type="InterPro" id="IPR003180">
    <property type="entry name" value="MPG"/>
</dbReference>
<dbReference type="CDD" id="cd00540">
    <property type="entry name" value="AAG"/>
    <property type="match status" value="1"/>
</dbReference>
<evidence type="ECO:0000256" key="3">
    <source>
        <dbReference type="ARBA" id="ARBA00022801"/>
    </source>
</evidence>
<dbReference type="KEGG" id="ahel:Q31a_19150"/>
<dbReference type="NCBIfam" id="TIGR00567">
    <property type="entry name" value="3mg"/>
    <property type="match status" value="1"/>
</dbReference>
<evidence type="ECO:0000313" key="7">
    <source>
        <dbReference type="Proteomes" id="UP000318017"/>
    </source>
</evidence>
<dbReference type="Gene3D" id="3.10.300.10">
    <property type="entry name" value="Methylpurine-DNA glycosylase (MPG)"/>
    <property type="match status" value="1"/>
</dbReference>
<dbReference type="PANTHER" id="PTHR10429:SF0">
    <property type="entry name" value="DNA-3-METHYLADENINE GLYCOSYLASE"/>
    <property type="match status" value="1"/>
</dbReference>
<name>A0A518G4V8_9BACT</name>
<keyword evidence="3 5" id="KW-0378">Hydrolase</keyword>
<dbReference type="EC" id="3.2.2.-" evidence="5"/>